<comment type="caution">
    <text evidence="2">The sequence shown here is derived from an EMBL/GenBank/DDBJ whole genome shotgun (WGS) entry which is preliminary data.</text>
</comment>
<feature type="compositionally biased region" description="Acidic residues" evidence="1">
    <location>
        <begin position="122"/>
        <end position="144"/>
    </location>
</feature>
<feature type="region of interest" description="Disordered" evidence="1">
    <location>
        <begin position="109"/>
        <end position="158"/>
    </location>
</feature>
<organism evidence="2 3">
    <name type="scientific">Vespula pensylvanica</name>
    <name type="common">Western yellow jacket</name>
    <name type="synonym">Wasp</name>
    <dbReference type="NCBI Taxonomy" id="30213"/>
    <lineage>
        <taxon>Eukaryota</taxon>
        <taxon>Metazoa</taxon>
        <taxon>Ecdysozoa</taxon>
        <taxon>Arthropoda</taxon>
        <taxon>Hexapoda</taxon>
        <taxon>Insecta</taxon>
        <taxon>Pterygota</taxon>
        <taxon>Neoptera</taxon>
        <taxon>Endopterygota</taxon>
        <taxon>Hymenoptera</taxon>
        <taxon>Apocrita</taxon>
        <taxon>Aculeata</taxon>
        <taxon>Vespoidea</taxon>
        <taxon>Vespidae</taxon>
        <taxon>Vespinae</taxon>
        <taxon>Vespula</taxon>
    </lineage>
</organism>
<keyword evidence="3" id="KW-1185">Reference proteome</keyword>
<dbReference type="Proteomes" id="UP000600918">
    <property type="component" value="Unassembled WGS sequence"/>
</dbReference>
<reference evidence="2" key="1">
    <citation type="journal article" date="2020" name="G3 (Bethesda)">
        <title>High-Quality Assemblies for Three Invasive Social Wasps from the &lt;i&gt;Vespula&lt;/i&gt; Genus.</title>
        <authorList>
            <person name="Harrop T.W.R."/>
            <person name="Guhlin J."/>
            <person name="McLaughlin G.M."/>
            <person name="Permina E."/>
            <person name="Stockwell P."/>
            <person name="Gilligan J."/>
            <person name="Le Lec M.F."/>
            <person name="Gruber M.A.M."/>
            <person name="Quinn O."/>
            <person name="Lovegrove M."/>
            <person name="Duncan E.J."/>
            <person name="Remnant E.J."/>
            <person name="Van Eeckhoven J."/>
            <person name="Graham B."/>
            <person name="Knapp R.A."/>
            <person name="Langford K.W."/>
            <person name="Kronenberg Z."/>
            <person name="Press M.O."/>
            <person name="Eacker S.M."/>
            <person name="Wilson-Rankin E.E."/>
            <person name="Purcell J."/>
            <person name="Lester P.J."/>
            <person name="Dearden P.K."/>
        </authorList>
    </citation>
    <scope>NUCLEOTIDE SEQUENCE</scope>
    <source>
        <strain evidence="2">Volc-1</strain>
    </source>
</reference>
<accession>A0A834U9H8</accession>
<name>A0A834U9H8_VESPE</name>
<protein>
    <submittedName>
        <fullName evidence="2">Uncharacterized protein</fullName>
    </submittedName>
</protein>
<dbReference type="EMBL" id="JACSDY010000007">
    <property type="protein sequence ID" value="KAF7423604.1"/>
    <property type="molecule type" value="Genomic_DNA"/>
</dbReference>
<evidence type="ECO:0000313" key="3">
    <source>
        <dbReference type="Proteomes" id="UP000600918"/>
    </source>
</evidence>
<feature type="compositionally biased region" description="Basic and acidic residues" evidence="1">
    <location>
        <begin position="148"/>
        <end position="158"/>
    </location>
</feature>
<dbReference type="AlphaFoldDB" id="A0A834U9H8"/>
<sequence>MNGSFFAADFPAGGFCGFLAKEMKGKTRDSSVKLEMRRRTPAEYRMRLRLKIVRYYLSPHFLPRRLYGPNKSRGEFLDDTIKSGNSGFSDSENYPIFFTSGIVGKRGYRREENSGKKGYASVDDDDEDDDDDDDNDDEDDEDGSDGGIQEKRAFKIER</sequence>
<evidence type="ECO:0000256" key="1">
    <source>
        <dbReference type="SAM" id="MobiDB-lite"/>
    </source>
</evidence>
<gene>
    <name evidence="2" type="ORF">H0235_008887</name>
</gene>
<evidence type="ECO:0000313" key="2">
    <source>
        <dbReference type="EMBL" id="KAF7423604.1"/>
    </source>
</evidence>
<proteinExistence type="predicted"/>